<feature type="transmembrane region" description="Helical" evidence="2">
    <location>
        <begin position="191"/>
        <end position="212"/>
    </location>
</feature>
<dbReference type="EMBL" id="MU005609">
    <property type="protein sequence ID" value="KAF2678788.1"/>
    <property type="molecule type" value="Genomic_DNA"/>
</dbReference>
<dbReference type="OrthoDB" id="3798986at2759"/>
<dbReference type="AlphaFoldDB" id="A0A6G1IL17"/>
<keyword evidence="3" id="KW-0732">Signal</keyword>
<feature type="region of interest" description="Disordered" evidence="1">
    <location>
        <begin position="162"/>
        <end position="182"/>
    </location>
</feature>
<sequence length="213" mass="21466">MHLLSLLVVGPELALAYSGTTTFDTILVAHPEPTICPEPTVGLDYAPDADYVVCCYNGLISATKTTATGPGGKTIYACCEDGYTCTGAASVMSDWSVDSNGDVQLLTLASAPTPTSVPAATTADTANTATVTSLNLGTVSSPGATPYTTSAGVVIYNNINNSDQNTNNNGDGSGNQDSTVSKNEGKLSGGAIAGITVACTIVMTIVGVLGLWS</sequence>
<keyword evidence="5" id="KW-1185">Reference proteome</keyword>
<feature type="chain" id="PRO_5026353885" evidence="3">
    <location>
        <begin position="17"/>
        <end position="213"/>
    </location>
</feature>
<feature type="signal peptide" evidence="3">
    <location>
        <begin position="1"/>
        <end position="16"/>
    </location>
</feature>
<keyword evidence="2" id="KW-0812">Transmembrane</keyword>
<gene>
    <name evidence="4" type="ORF">K458DRAFT_135068</name>
</gene>
<evidence type="ECO:0000256" key="3">
    <source>
        <dbReference type="SAM" id="SignalP"/>
    </source>
</evidence>
<protein>
    <submittedName>
        <fullName evidence="4">Uncharacterized protein</fullName>
    </submittedName>
</protein>
<reference evidence="4" key="1">
    <citation type="journal article" date="2020" name="Stud. Mycol.">
        <title>101 Dothideomycetes genomes: a test case for predicting lifestyles and emergence of pathogens.</title>
        <authorList>
            <person name="Haridas S."/>
            <person name="Albert R."/>
            <person name="Binder M."/>
            <person name="Bloem J."/>
            <person name="Labutti K."/>
            <person name="Salamov A."/>
            <person name="Andreopoulos B."/>
            <person name="Baker S."/>
            <person name="Barry K."/>
            <person name="Bills G."/>
            <person name="Bluhm B."/>
            <person name="Cannon C."/>
            <person name="Castanera R."/>
            <person name="Culley D."/>
            <person name="Daum C."/>
            <person name="Ezra D."/>
            <person name="Gonzalez J."/>
            <person name="Henrissat B."/>
            <person name="Kuo A."/>
            <person name="Liang C."/>
            <person name="Lipzen A."/>
            <person name="Lutzoni F."/>
            <person name="Magnuson J."/>
            <person name="Mondo S."/>
            <person name="Nolan M."/>
            <person name="Ohm R."/>
            <person name="Pangilinan J."/>
            <person name="Park H.-J."/>
            <person name="Ramirez L."/>
            <person name="Alfaro M."/>
            <person name="Sun H."/>
            <person name="Tritt A."/>
            <person name="Yoshinaga Y."/>
            <person name="Zwiers L.-H."/>
            <person name="Turgeon B."/>
            <person name="Goodwin S."/>
            <person name="Spatafora J."/>
            <person name="Crous P."/>
            <person name="Grigoriev I."/>
        </authorList>
    </citation>
    <scope>NUCLEOTIDE SEQUENCE</scope>
    <source>
        <strain evidence="4">CBS 122367</strain>
    </source>
</reference>
<evidence type="ECO:0000256" key="2">
    <source>
        <dbReference type="SAM" id="Phobius"/>
    </source>
</evidence>
<dbReference type="Proteomes" id="UP000799291">
    <property type="component" value="Unassembled WGS sequence"/>
</dbReference>
<evidence type="ECO:0000313" key="5">
    <source>
        <dbReference type="Proteomes" id="UP000799291"/>
    </source>
</evidence>
<proteinExistence type="predicted"/>
<evidence type="ECO:0000313" key="4">
    <source>
        <dbReference type="EMBL" id="KAF2678788.1"/>
    </source>
</evidence>
<name>A0A6G1IL17_9PLEO</name>
<organism evidence="4 5">
    <name type="scientific">Lentithecium fluviatile CBS 122367</name>
    <dbReference type="NCBI Taxonomy" id="1168545"/>
    <lineage>
        <taxon>Eukaryota</taxon>
        <taxon>Fungi</taxon>
        <taxon>Dikarya</taxon>
        <taxon>Ascomycota</taxon>
        <taxon>Pezizomycotina</taxon>
        <taxon>Dothideomycetes</taxon>
        <taxon>Pleosporomycetidae</taxon>
        <taxon>Pleosporales</taxon>
        <taxon>Massarineae</taxon>
        <taxon>Lentitheciaceae</taxon>
        <taxon>Lentithecium</taxon>
    </lineage>
</organism>
<evidence type="ECO:0000256" key="1">
    <source>
        <dbReference type="SAM" id="MobiDB-lite"/>
    </source>
</evidence>
<keyword evidence="2" id="KW-0472">Membrane</keyword>
<feature type="compositionally biased region" description="Low complexity" evidence="1">
    <location>
        <begin position="162"/>
        <end position="179"/>
    </location>
</feature>
<accession>A0A6G1IL17</accession>
<keyword evidence="2" id="KW-1133">Transmembrane helix</keyword>